<keyword evidence="12" id="KW-0963">Cytoplasm</keyword>
<comment type="catalytic activity">
    <reaction evidence="12">
        <text>D-ribose + ATP = D-ribose 5-phosphate + ADP + H(+)</text>
        <dbReference type="Rhea" id="RHEA:13697"/>
        <dbReference type="ChEBI" id="CHEBI:15378"/>
        <dbReference type="ChEBI" id="CHEBI:30616"/>
        <dbReference type="ChEBI" id="CHEBI:47013"/>
        <dbReference type="ChEBI" id="CHEBI:78346"/>
        <dbReference type="ChEBI" id="CHEBI:456216"/>
        <dbReference type="EC" id="2.7.1.15"/>
    </reaction>
</comment>
<dbReference type="InterPro" id="IPR002139">
    <property type="entry name" value="Ribo/fructo_kinase"/>
</dbReference>
<keyword evidence="10 12" id="KW-0630">Potassium</keyword>
<feature type="binding site" evidence="12">
    <location>
        <position position="273"/>
    </location>
    <ligand>
        <name>K(+)</name>
        <dbReference type="ChEBI" id="CHEBI:29103"/>
    </ligand>
</feature>
<evidence type="ECO:0000256" key="3">
    <source>
        <dbReference type="ARBA" id="ARBA00016943"/>
    </source>
</evidence>
<feature type="binding site" evidence="12">
    <location>
        <begin position="10"/>
        <end position="12"/>
    </location>
    <ligand>
        <name>substrate</name>
    </ligand>
</feature>
<comment type="function">
    <text evidence="12">Catalyzes the phosphorylation of ribose at O-5 in a reaction requiring ATP and magnesium. The resulting D-ribose-5-phosphate can then be used either for sythesis of nucleotides, histidine, and tryptophan, or as a component of the pentose phosphate pathway.</text>
</comment>
<evidence type="ECO:0000256" key="2">
    <source>
        <dbReference type="ARBA" id="ARBA00012035"/>
    </source>
</evidence>
<dbReference type="PANTHER" id="PTHR10584">
    <property type="entry name" value="SUGAR KINASE"/>
    <property type="match status" value="1"/>
</dbReference>
<keyword evidence="9 12" id="KW-0460">Magnesium</keyword>
<comment type="caution">
    <text evidence="14">The sequence shown here is derived from an EMBL/GenBank/DDBJ whole genome shotgun (WGS) entry which is preliminary data.</text>
</comment>
<dbReference type="AlphaFoldDB" id="A0A0M2SJN4"/>
<keyword evidence="6 12" id="KW-0547">Nucleotide-binding</keyword>
<dbReference type="HAMAP" id="MF_01987">
    <property type="entry name" value="Ribokinase"/>
    <property type="match status" value="1"/>
</dbReference>
<dbReference type="PATRIC" id="fig|1432562.3.peg.1908"/>
<keyword evidence="15" id="KW-1185">Reference proteome</keyword>
<dbReference type="OrthoDB" id="9775849at2"/>
<dbReference type="EC" id="2.7.1.15" evidence="2 12"/>
<feature type="binding site" evidence="12">
    <location>
        <position position="264"/>
    </location>
    <ligand>
        <name>ATP</name>
        <dbReference type="ChEBI" id="CHEBI:30616"/>
    </ligand>
</feature>
<keyword evidence="5 12" id="KW-0479">Metal-binding</keyword>
<comment type="activity regulation">
    <text evidence="12">Activated by a monovalent cation that binds near, but not in, the active site. The most likely occupant of the site in vivo is potassium. Ion binding induces a conformational change that may alter substrate affinity.</text>
</comment>
<comment type="similarity">
    <text evidence="1">Belongs to the carbohydrate kinase pfkB family.</text>
</comment>
<dbReference type="EMBL" id="LAYZ01000024">
    <property type="protein sequence ID" value="KKK33866.1"/>
    <property type="molecule type" value="Genomic_DNA"/>
</dbReference>
<dbReference type="RefSeq" id="WP_046516465.1">
    <property type="nucleotide sequence ID" value="NZ_LAYZ01000024.1"/>
</dbReference>
<dbReference type="NCBIfam" id="TIGR02152">
    <property type="entry name" value="D_ribokin_bact"/>
    <property type="match status" value="1"/>
</dbReference>
<evidence type="ECO:0000256" key="10">
    <source>
        <dbReference type="ARBA" id="ARBA00022958"/>
    </source>
</evidence>
<evidence type="ECO:0000256" key="9">
    <source>
        <dbReference type="ARBA" id="ARBA00022842"/>
    </source>
</evidence>
<dbReference type="Proteomes" id="UP000034287">
    <property type="component" value="Unassembled WGS sequence"/>
</dbReference>
<dbReference type="Pfam" id="PF00294">
    <property type="entry name" value="PfkB"/>
    <property type="match status" value="1"/>
</dbReference>
<dbReference type="UniPathway" id="UPA00916">
    <property type="reaction ID" value="UER00889"/>
</dbReference>
<keyword evidence="8 12" id="KW-0067">ATP-binding</keyword>
<feature type="active site" description="Proton acceptor" evidence="12">
    <location>
        <position position="240"/>
    </location>
</feature>
<dbReference type="InterPro" id="IPR011611">
    <property type="entry name" value="PfkB_dom"/>
</dbReference>
<feature type="binding site" evidence="12">
    <location>
        <position position="182"/>
    </location>
    <ligand>
        <name>ATP</name>
        <dbReference type="ChEBI" id="CHEBI:30616"/>
    </ligand>
</feature>
<dbReference type="STRING" id="1432562.WN59_09635"/>
<accession>A0A0M2SJN4</accession>
<protein>
    <recommendedName>
        <fullName evidence="3 12">Ribokinase</fullName>
        <shortName evidence="12">RK</shortName>
        <ecNumber evidence="2 12">2.7.1.15</ecNumber>
    </recommendedName>
</protein>
<evidence type="ECO:0000256" key="5">
    <source>
        <dbReference type="ARBA" id="ARBA00022723"/>
    </source>
</evidence>
<evidence type="ECO:0000256" key="11">
    <source>
        <dbReference type="ARBA" id="ARBA00023277"/>
    </source>
</evidence>
<dbReference type="SUPFAM" id="SSF53613">
    <property type="entry name" value="Ribokinase-like"/>
    <property type="match status" value="1"/>
</dbReference>
<sequence length="293" mass="31116">MDIVVVGSLSTDFIVQAERMPHKGETILGNSFSTAFGGKGANQAVAASRLAAETAFVGAIGDDGFGDTLKNNLEDNNIFCENMETFTGEATGTAHINIYDNDNSIIVVPGTNGLLTPEVMEKSHDLLRSAEYVMLQNEIPVETIKYVIDFCHANGVKVIYNPAPFIPMEIDYLEKCALITPNELECKALFGEDVESALADHPNQLVVTMGGAGCLYHDGEEEVRVSAFRASPVDTTGAGDTFNGALAAFLVRGQSLGDAIRSANMAASLSIRAMGAQGGIPTLGEWQEAMSDV</sequence>
<organism evidence="14 15">
    <name type="scientific">Salinicoccus sediminis</name>
    <dbReference type="NCBI Taxonomy" id="1432562"/>
    <lineage>
        <taxon>Bacteria</taxon>
        <taxon>Bacillati</taxon>
        <taxon>Bacillota</taxon>
        <taxon>Bacilli</taxon>
        <taxon>Bacillales</taxon>
        <taxon>Staphylococcaceae</taxon>
        <taxon>Salinicoccus</taxon>
    </lineage>
</organism>
<evidence type="ECO:0000256" key="4">
    <source>
        <dbReference type="ARBA" id="ARBA00022679"/>
    </source>
</evidence>
<evidence type="ECO:0000256" key="8">
    <source>
        <dbReference type="ARBA" id="ARBA00022840"/>
    </source>
</evidence>
<keyword evidence="7 12" id="KW-0418">Kinase</keyword>
<comment type="caution">
    <text evidence="12">Lacks conserved residue(s) required for the propagation of feature annotation.</text>
</comment>
<dbReference type="CDD" id="cd01174">
    <property type="entry name" value="ribokinase"/>
    <property type="match status" value="1"/>
</dbReference>
<dbReference type="GO" id="GO:0005524">
    <property type="term" value="F:ATP binding"/>
    <property type="evidence" value="ECO:0007669"/>
    <property type="project" value="UniProtKB-UniRule"/>
</dbReference>
<feature type="binding site" evidence="12">
    <location>
        <position position="270"/>
    </location>
    <ligand>
        <name>K(+)</name>
        <dbReference type="ChEBI" id="CHEBI:29103"/>
    </ligand>
</feature>
<comment type="pathway">
    <text evidence="12">Carbohydrate metabolism; D-ribose degradation; D-ribose 5-phosphate from beta-D-ribopyranose: step 2/2.</text>
</comment>
<gene>
    <name evidence="12" type="primary">rbsK</name>
    <name evidence="14" type="ORF">WN59_09635</name>
</gene>
<feature type="binding site" evidence="12">
    <location>
        <position position="234"/>
    </location>
    <ligand>
        <name>K(+)</name>
        <dbReference type="ChEBI" id="CHEBI:29103"/>
    </ligand>
</feature>
<dbReference type="GO" id="GO:0004747">
    <property type="term" value="F:ribokinase activity"/>
    <property type="evidence" value="ECO:0007669"/>
    <property type="project" value="UniProtKB-UniRule"/>
</dbReference>
<feature type="binding site" evidence="12">
    <location>
        <begin position="38"/>
        <end position="42"/>
    </location>
    <ligand>
        <name>substrate</name>
    </ligand>
</feature>
<dbReference type="InterPro" id="IPR002173">
    <property type="entry name" value="Carboh/pur_kinase_PfkB_CS"/>
</dbReference>
<dbReference type="InterPro" id="IPR029056">
    <property type="entry name" value="Ribokinase-like"/>
</dbReference>
<name>A0A0M2SJN4_9STAP</name>
<evidence type="ECO:0000256" key="1">
    <source>
        <dbReference type="ARBA" id="ARBA00005380"/>
    </source>
</evidence>
<evidence type="ECO:0000256" key="12">
    <source>
        <dbReference type="HAMAP-Rule" id="MF_01987"/>
    </source>
</evidence>
<reference evidence="14 15" key="1">
    <citation type="submission" date="2015-04" db="EMBL/GenBank/DDBJ databases">
        <title>Taxonomic description and genome sequence of Salinicoccus sediminis sp. nov., a novel hyper halotolerant bacterium isolated from marine sediment.</title>
        <authorList>
            <person name="Mathan Kumar R."/>
            <person name="Kaur G."/>
            <person name="Kumar N."/>
            <person name="Kumar A."/>
            <person name="Singh N.K."/>
            <person name="Kaur N."/>
            <person name="Mayilraj S."/>
        </authorList>
    </citation>
    <scope>NUCLEOTIDE SEQUENCE [LARGE SCALE GENOMIC DNA]</scope>
    <source>
        <strain evidence="14 15">SV-16</strain>
    </source>
</reference>
<evidence type="ECO:0000256" key="7">
    <source>
        <dbReference type="ARBA" id="ARBA00022777"/>
    </source>
</evidence>
<dbReference type="GO" id="GO:0005829">
    <property type="term" value="C:cytosol"/>
    <property type="evidence" value="ECO:0007669"/>
    <property type="project" value="TreeGrafter"/>
</dbReference>
<feature type="binding site" evidence="12">
    <location>
        <position position="236"/>
    </location>
    <ligand>
        <name>K(+)</name>
        <dbReference type="ChEBI" id="CHEBI:29103"/>
    </ligand>
</feature>
<proteinExistence type="inferred from homology"/>
<dbReference type="PROSITE" id="PS00584">
    <property type="entry name" value="PFKB_KINASES_2"/>
    <property type="match status" value="1"/>
</dbReference>
<feature type="binding site" evidence="12">
    <location>
        <begin position="208"/>
        <end position="213"/>
    </location>
    <ligand>
        <name>ATP</name>
        <dbReference type="ChEBI" id="CHEBI:30616"/>
    </ligand>
</feature>
<dbReference type="GO" id="GO:0019303">
    <property type="term" value="P:D-ribose catabolic process"/>
    <property type="evidence" value="ECO:0007669"/>
    <property type="project" value="UniProtKB-UniRule"/>
</dbReference>
<dbReference type="PANTHER" id="PTHR10584:SF166">
    <property type="entry name" value="RIBOKINASE"/>
    <property type="match status" value="1"/>
</dbReference>
<feature type="binding site" evidence="12">
    <location>
        <position position="240"/>
    </location>
    <ligand>
        <name>substrate</name>
    </ligand>
</feature>
<comment type="subcellular location">
    <subcellularLocation>
        <location evidence="12">Cytoplasm</location>
    </subcellularLocation>
</comment>
<dbReference type="InterPro" id="IPR011877">
    <property type="entry name" value="Ribokinase"/>
</dbReference>
<keyword evidence="4 12" id="KW-0808">Transferase</keyword>
<dbReference type="GO" id="GO:0046872">
    <property type="term" value="F:metal ion binding"/>
    <property type="evidence" value="ECO:0007669"/>
    <property type="project" value="UniProtKB-KW"/>
</dbReference>
<evidence type="ECO:0000256" key="6">
    <source>
        <dbReference type="ARBA" id="ARBA00022741"/>
    </source>
</evidence>
<comment type="similarity">
    <text evidence="12">Belongs to the carbohydrate kinase PfkB family. Ribokinase subfamily.</text>
</comment>
<evidence type="ECO:0000313" key="15">
    <source>
        <dbReference type="Proteomes" id="UP000034287"/>
    </source>
</evidence>
<evidence type="ECO:0000313" key="14">
    <source>
        <dbReference type="EMBL" id="KKK33866.1"/>
    </source>
</evidence>
<feature type="domain" description="Carbohydrate kinase PfkB" evidence="13">
    <location>
        <begin position="2"/>
        <end position="282"/>
    </location>
</feature>
<feature type="binding site" evidence="12">
    <location>
        <begin position="239"/>
        <end position="240"/>
    </location>
    <ligand>
        <name>ATP</name>
        <dbReference type="ChEBI" id="CHEBI:30616"/>
    </ligand>
</feature>
<dbReference type="Gene3D" id="3.40.1190.20">
    <property type="match status" value="1"/>
</dbReference>
<comment type="cofactor">
    <cofactor evidence="12">
        <name>Mg(2+)</name>
        <dbReference type="ChEBI" id="CHEBI:18420"/>
    </cofactor>
    <text evidence="12">Requires a divalent cation, most likely magnesium in vivo, as an electrophilic catalyst to aid phosphoryl group transfer. It is the chelate of the metal and the nucleotide that is the actual substrate.</text>
</comment>
<comment type="subunit">
    <text evidence="12">Homodimer.</text>
</comment>
<evidence type="ECO:0000259" key="13">
    <source>
        <dbReference type="Pfam" id="PF00294"/>
    </source>
</evidence>
<feature type="binding site" evidence="12">
    <location>
        <position position="275"/>
    </location>
    <ligand>
        <name>K(+)</name>
        <dbReference type="ChEBI" id="CHEBI:29103"/>
    </ligand>
</feature>
<dbReference type="PRINTS" id="PR00990">
    <property type="entry name" value="RIBOKINASE"/>
</dbReference>
<keyword evidence="11 12" id="KW-0119">Carbohydrate metabolism</keyword>
<feature type="binding site" evidence="12">
    <location>
        <position position="138"/>
    </location>
    <ligand>
        <name>substrate</name>
    </ligand>
</feature>